<accession>A0A645BC01</accession>
<organism evidence="3">
    <name type="scientific">bioreactor metagenome</name>
    <dbReference type="NCBI Taxonomy" id="1076179"/>
    <lineage>
        <taxon>unclassified sequences</taxon>
        <taxon>metagenomes</taxon>
        <taxon>ecological metagenomes</taxon>
    </lineage>
</organism>
<proteinExistence type="predicted"/>
<dbReference type="PANTHER" id="PTHR36834">
    <property type="entry name" value="MEMBRANE PROTEIN-RELATED"/>
    <property type="match status" value="1"/>
</dbReference>
<feature type="transmembrane region" description="Helical" evidence="1">
    <location>
        <begin position="21"/>
        <end position="38"/>
    </location>
</feature>
<feature type="transmembrane region" description="Helical" evidence="1">
    <location>
        <begin position="98"/>
        <end position="116"/>
    </location>
</feature>
<comment type="caution">
    <text evidence="3">The sequence shown here is derived from an EMBL/GenBank/DDBJ whole genome shotgun (WGS) entry which is preliminary data.</text>
</comment>
<protein>
    <recommendedName>
        <fullName evidence="2">VanZ-like domain-containing protein</fullName>
    </recommendedName>
</protein>
<gene>
    <name evidence="3" type="ORF">SDC9_109057</name>
</gene>
<feature type="domain" description="VanZ-like" evidence="2">
    <location>
        <begin position="1"/>
        <end position="67"/>
    </location>
</feature>
<evidence type="ECO:0000259" key="2">
    <source>
        <dbReference type="Pfam" id="PF04892"/>
    </source>
</evidence>
<reference evidence="3" key="1">
    <citation type="submission" date="2019-08" db="EMBL/GenBank/DDBJ databases">
        <authorList>
            <person name="Kucharzyk K."/>
            <person name="Murdoch R.W."/>
            <person name="Higgins S."/>
            <person name="Loffler F."/>
        </authorList>
    </citation>
    <scope>NUCLEOTIDE SEQUENCE</scope>
</reference>
<keyword evidence="1" id="KW-1133">Transmembrane helix</keyword>
<dbReference type="Pfam" id="PF04892">
    <property type="entry name" value="VanZ"/>
    <property type="match status" value="1"/>
</dbReference>
<sequence length="117" mass="13398">MTIPLGILIPFIYKKNFLKTLCDVFYFSLIIEFFQLFSNGGLRSFDTTDLISNTLGGIIGFMIFLMFNPLAELLMRKFFKGPSDENTLSGKMTKKERIILMILGLQLLIRSLLVAYL</sequence>
<dbReference type="InterPro" id="IPR053150">
    <property type="entry name" value="Teicoplanin_resist-assoc"/>
</dbReference>
<evidence type="ECO:0000313" key="3">
    <source>
        <dbReference type="EMBL" id="MPM62191.1"/>
    </source>
</evidence>
<keyword evidence="1" id="KW-0472">Membrane</keyword>
<name>A0A645BC01_9ZZZZ</name>
<dbReference type="EMBL" id="VSSQ01018738">
    <property type="protein sequence ID" value="MPM62191.1"/>
    <property type="molecule type" value="Genomic_DNA"/>
</dbReference>
<dbReference type="PANTHER" id="PTHR36834:SF2">
    <property type="entry name" value="MEMBRANE PROTEIN"/>
    <property type="match status" value="1"/>
</dbReference>
<dbReference type="InterPro" id="IPR006976">
    <property type="entry name" value="VanZ-like"/>
</dbReference>
<dbReference type="AlphaFoldDB" id="A0A645BC01"/>
<feature type="transmembrane region" description="Helical" evidence="1">
    <location>
        <begin position="50"/>
        <end position="71"/>
    </location>
</feature>
<keyword evidence="1" id="KW-0812">Transmembrane</keyword>
<evidence type="ECO:0000256" key="1">
    <source>
        <dbReference type="SAM" id="Phobius"/>
    </source>
</evidence>